<dbReference type="Gene3D" id="3.40.1350.10">
    <property type="match status" value="1"/>
</dbReference>
<dbReference type="GO" id="GO:0003676">
    <property type="term" value="F:nucleic acid binding"/>
    <property type="evidence" value="ECO:0007669"/>
    <property type="project" value="InterPro"/>
</dbReference>
<gene>
    <name evidence="3" type="ORF">DN062_11450</name>
</gene>
<dbReference type="Proteomes" id="UP000250744">
    <property type="component" value="Unassembled WGS sequence"/>
</dbReference>
<dbReference type="Pfam" id="PF23400">
    <property type="entry name" value="CARF_Card1"/>
    <property type="match status" value="1"/>
</dbReference>
<accession>A0A364NL67</accession>
<feature type="domain" description="Card1 endonuclease" evidence="1">
    <location>
        <begin position="268"/>
        <end position="407"/>
    </location>
</feature>
<evidence type="ECO:0000259" key="1">
    <source>
        <dbReference type="Pfam" id="PF09002"/>
    </source>
</evidence>
<evidence type="ECO:0008006" key="5">
    <source>
        <dbReference type="Google" id="ProtNLM"/>
    </source>
</evidence>
<sequence length="413" mass="46918">MLVVLKIPSNFFENGKSQVNIHLCVVTGQPLANLIPLLQEQPECVALAVSEDMDETAKRFINTLIHAGWSVDKILRYDSVPSRDYDSILMRAMEIEELLRSAFPQGLVTFNATGGNKLMALAFMSVFSEQPHRVIYTDTLAHRIEILYPRNQGYVDLAPVLTMELYLKASGKTFRSRQDQDAVWRERVIKRRAATYHLAHHADELQALVSKFNKHFSEFNNTRTLPEPFRLEYLSHAVWKKAMELMVEGDVLDQLSGKECWYAKSSDTARYLSGAWLEEYVWHEALRCKADDVAVSLVFTDDSARKENIRNEIDLAVLAHNRLLLLECKTGNIAQEGKDADIIYKLDSLTEQAGGLMSEGALISFKSLEYSNRDGQKVNTRARAGSVRLHTCEGSQLKTVHLHIESWIKSGKW</sequence>
<dbReference type="InterPro" id="IPR015093">
    <property type="entry name" value="Card1_endonucl_dom"/>
</dbReference>
<name>A0A364NL67_9GAMM</name>
<dbReference type="OrthoDB" id="8477283at2"/>
<dbReference type="InterPro" id="IPR011856">
    <property type="entry name" value="tRNA_endonuc-like_dom_sf"/>
</dbReference>
<organism evidence="3 4">
    <name type="scientific">Nitrincola tibetensis</name>
    <dbReference type="NCBI Taxonomy" id="2219697"/>
    <lineage>
        <taxon>Bacteria</taxon>
        <taxon>Pseudomonadati</taxon>
        <taxon>Pseudomonadota</taxon>
        <taxon>Gammaproteobacteria</taxon>
        <taxon>Oceanospirillales</taxon>
        <taxon>Oceanospirillaceae</taxon>
        <taxon>Nitrincola</taxon>
    </lineage>
</organism>
<dbReference type="Pfam" id="PF09002">
    <property type="entry name" value="Card1_endonuc"/>
    <property type="match status" value="1"/>
</dbReference>
<dbReference type="Gene3D" id="1.10.10.680">
    <property type="entry name" value="Hypothetical protein VC1899 (Restriction endonuclease-like)"/>
    <property type="match status" value="1"/>
</dbReference>
<dbReference type="EMBL" id="QKRX01000008">
    <property type="protein sequence ID" value="RAU17617.1"/>
    <property type="molecule type" value="Genomic_DNA"/>
</dbReference>
<proteinExistence type="predicted"/>
<comment type="caution">
    <text evidence="3">The sequence shown here is derived from an EMBL/GenBank/DDBJ whole genome shotgun (WGS) entry which is preliminary data.</text>
</comment>
<feature type="domain" description="Card1 CARF" evidence="2">
    <location>
        <begin position="21"/>
        <end position="166"/>
    </location>
</feature>
<dbReference type="SUPFAM" id="SSF52980">
    <property type="entry name" value="Restriction endonuclease-like"/>
    <property type="match status" value="1"/>
</dbReference>
<dbReference type="InterPro" id="IPR011335">
    <property type="entry name" value="Restrct_endonuc-II-like"/>
</dbReference>
<dbReference type="Gene3D" id="3.40.50.10770">
    <property type="entry name" value="Hypothetical protein VC1899 like domain (Restriction endonuclease-like)"/>
    <property type="match status" value="1"/>
</dbReference>
<protein>
    <recommendedName>
        <fullName evidence="5">DUF1887 domain-containing protein</fullName>
    </recommendedName>
</protein>
<dbReference type="AlphaFoldDB" id="A0A364NL67"/>
<keyword evidence="4" id="KW-1185">Reference proteome</keyword>
<dbReference type="InterPro" id="IPR056339">
    <property type="entry name" value="CARF_Card1"/>
</dbReference>
<evidence type="ECO:0000259" key="2">
    <source>
        <dbReference type="Pfam" id="PF23400"/>
    </source>
</evidence>
<evidence type="ECO:0000313" key="3">
    <source>
        <dbReference type="EMBL" id="RAU17617.1"/>
    </source>
</evidence>
<reference evidence="3 4" key="1">
    <citation type="submission" date="2018-06" db="EMBL/GenBank/DDBJ databases">
        <title>Nitrincola tibetense sp. nov., isolated from Lake XuguoCo on Tibetan Plateau.</title>
        <authorList>
            <person name="Xing P."/>
        </authorList>
    </citation>
    <scope>NUCLEOTIDE SEQUENCE [LARGE SCALE GENOMIC DNA]</scope>
    <source>
        <strain evidence="4">xg18</strain>
    </source>
</reference>
<evidence type="ECO:0000313" key="4">
    <source>
        <dbReference type="Proteomes" id="UP000250744"/>
    </source>
</evidence>